<keyword evidence="3" id="KW-1185">Reference proteome</keyword>
<protein>
    <recommendedName>
        <fullName evidence="4">DUF1795 domain-containing protein</fullName>
    </recommendedName>
</protein>
<dbReference type="Proteomes" id="UP000315440">
    <property type="component" value="Unassembled WGS sequence"/>
</dbReference>
<feature type="chain" id="PRO_5022833432" description="DUF1795 domain-containing protein" evidence="1">
    <location>
        <begin position="20"/>
        <end position="175"/>
    </location>
</feature>
<reference evidence="2 3" key="1">
    <citation type="submission" date="2019-02" db="EMBL/GenBank/DDBJ databases">
        <title>Deep-cultivation of Planctomycetes and their phenomic and genomic characterization uncovers novel biology.</title>
        <authorList>
            <person name="Wiegand S."/>
            <person name="Jogler M."/>
            <person name="Boedeker C."/>
            <person name="Pinto D."/>
            <person name="Vollmers J."/>
            <person name="Rivas-Marin E."/>
            <person name="Kohn T."/>
            <person name="Peeters S.H."/>
            <person name="Heuer A."/>
            <person name="Rast P."/>
            <person name="Oberbeckmann S."/>
            <person name="Bunk B."/>
            <person name="Jeske O."/>
            <person name="Meyerdierks A."/>
            <person name="Storesund J.E."/>
            <person name="Kallscheuer N."/>
            <person name="Luecker S."/>
            <person name="Lage O.M."/>
            <person name="Pohl T."/>
            <person name="Merkel B.J."/>
            <person name="Hornburger P."/>
            <person name="Mueller R.-W."/>
            <person name="Bruemmer F."/>
            <person name="Labrenz M."/>
            <person name="Spormann A.M."/>
            <person name="Op Den Camp H."/>
            <person name="Overmann J."/>
            <person name="Amann R."/>
            <person name="Jetten M.S.M."/>
            <person name="Mascher T."/>
            <person name="Medema M.H."/>
            <person name="Devos D.P."/>
            <person name="Kaster A.-K."/>
            <person name="Ovreas L."/>
            <person name="Rohde M."/>
            <person name="Galperin M.Y."/>
            <person name="Jogler C."/>
        </authorList>
    </citation>
    <scope>NUCLEOTIDE SEQUENCE [LARGE SCALE GENOMIC DNA]</scope>
    <source>
        <strain evidence="2 3">Mal64</strain>
    </source>
</reference>
<evidence type="ECO:0000256" key="1">
    <source>
        <dbReference type="SAM" id="SignalP"/>
    </source>
</evidence>
<organism evidence="2 3">
    <name type="scientific">Pseudobythopirellula maris</name>
    <dbReference type="NCBI Taxonomy" id="2527991"/>
    <lineage>
        <taxon>Bacteria</taxon>
        <taxon>Pseudomonadati</taxon>
        <taxon>Planctomycetota</taxon>
        <taxon>Planctomycetia</taxon>
        <taxon>Pirellulales</taxon>
        <taxon>Lacipirellulaceae</taxon>
        <taxon>Pseudobythopirellula</taxon>
    </lineage>
</organism>
<dbReference type="OrthoDB" id="249246at2"/>
<keyword evidence="1" id="KW-0732">Signal</keyword>
<evidence type="ECO:0008006" key="4">
    <source>
        <dbReference type="Google" id="ProtNLM"/>
    </source>
</evidence>
<evidence type="ECO:0000313" key="2">
    <source>
        <dbReference type="EMBL" id="TWT86171.1"/>
    </source>
</evidence>
<proteinExistence type="predicted"/>
<accession>A0A5C5ZH25</accession>
<gene>
    <name evidence="2" type="ORF">Mal64_39110</name>
</gene>
<sequence precursor="true">MKPMLAAMLVFCVISAASAEPVSVGDTGVTFEPPAGFKPVPKRIRDLKWPSNRAPRYVVGNEAATTTVAYDLKPHVIPQSGLREAQAQFTQLFGGVIPSLVWKKNEIVEHSGRKWVLMEMTSSAVDTDIYNIMLVTGYKNQMLLFNFNSTKEDFPKYEKLLRASLYSITIPDAND</sequence>
<dbReference type="EMBL" id="SJPQ01000006">
    <property type="protein sequence ID" value="TWT86171.1"/>
    <property type="molecule type" value="Genomic_DNA"/>
</dbReference>
<feature type="signal peptide" evidence="1">
    <location>
        <begin position="1"/>
        <end position="19"/>
    </location>
</feature>
<dbReference type="AlphaFoldDB" id="A0A5C5ZH25"/>
<comment type="caution">
    <text evidence="2">The sequence shown here is derived from an EMBL/GenBank/DDBJ whole genome shotgun (WGS) entry which is preliminary data.</text>
</comment>
<name>A0A5C5ZH25_9BACT</name>
<dbReference type="RefSeq" id="WP_146403465.1">
    <property type="nucleotide sequence ID" value="NZ_SJPQ01000006.1"/>
</dbReference>
<evidence type="ECO:0000313" key="3">
    <source>
        <dbReference type="Proteomes" id="UP000315440"/>
    </source>
</evidence>